<proteinExistence type="predicted"/>
<comment type="caution">
    <text evidence="3">The sequence shown here is derived from an EMBL/GenBank/DDBJ whole genome shotgun (WGS) entry which is preliminary data.</text>
</comment>
<reference evidence="3" key="1">
    <citation type="submission" date="2021-04" db="EMBL/GenBank/DDBJ databases">
        <authorList>
            <person name="Chebbi M.A.C M."/>
        </authorList>
    </citation>
    <scope>NUCLEOTIDE SEQUENCE</scope>
</reference>
<evidence type="ECO:0000256" key="1">
    <source>
        <dbReference type="PROSITE-ProRule" id="PRU00325"/>
    </source>
</evidence>
<keyword evidence="1" id="KW-0863">Zinc-finger</keyword>
<evidence type="ECO:0000313" key="4">
    <source>
        <dbReference type="Proteomes" id="UP000786811"/>
    </source>
</evidence>
<name>A0A8J2HDB6_COTCN</name>
<dbReference type="InterPro" id="IPR007527">
    <property type="entry name" value="Znf_SWIM"/>
</dbReference>
<evidence type="ECO:0000259" key="2">
    <source>
        <dbReference type="PROSITE" id="PS50966"/>
    </source>
</evidence>
<accession>A0A8J2HDB6</accession>
<dbReference type="Proteomes" id="UP000786811">
    <property type="component" value="Unassembled WGS sequence"/>
</dbReference>
<dbReference type="EMBL" id="CAJNRD030001119">
    <property type="protein sequence ID" value="CAG5090885.1"/>
    <property type="molecule type" value="Genomic_DNA"/>
</dbReference>
<keyword evidence="1" id="KW-0479">Metal-binding</keyword>
<protein>
    <recommendedName>
        <fullName evidence="2">SWIM-type domain-containing protein</fullName>
    </recommendedName>
</protein>
<evidence type="ECO:0000313" key="3">
    <source>
        <dbReference type="EMBL" id="CAG5090885.1"/>
    </source>
</evidence>
<dbReference type="GO" id="GO:0008270">
    <property type="term" value="F:zinc ion binding"/>
    <property type="evidence" value="ECO:0007669"/>
    <property type="project" value="UniProtKB-KW"/>
</dbReference>
<gene>
    <name evidence="3" type="ORF">HICCMSTLAB_LOCUS5781</name>
</gene>
<keyword evidence="4" id="KW-1185">Reference proteome</keyword>
<keyword evidence="1" id="KW-0862">Zinc</keyword>
<feature type="domain" description="SWIM-type" evidence="2">
    <location>
        <begin position="89"/>
        <end position="121"/>
    </location>
</feature>
<dbReference type="AlphaFoldDB" id="A0A8J2HDB6"/>
<organism evidence="3 4">
    <name type="scientific">Cotesia congregata</name>
    <name type="common">Parasitoid wasp</name>
    <name type="synonym">Apanteles congregatus</name>
    <dbReference type="NCBI Taxonomy" id="51543"/>
    <lineage>
        <taxon>Eukaryota</taxon>
        <taxon>Metazoa</taxon>
        <taxon>Ecdysozoa</taxon>
        <taxon>Arthropoda</taxon>
        <taxon>Hexapoda</taxon>
        <taxon>Insecta</taxon>
        <taxon>Pterygota</taxon>
        <taxon>Neoptera</taxon>
        <taxon>Endopterygota</taxon>
        <taxon>Hymenoptera</taxon>
        <taxon>Apocrita</taxon>
        <taxon>Ichneumonoidea</taxon>
        <taxon>Braconidae</taxon>
        <taxon>Microgastrinae</taxon>
        <taxon>Cotesia</taxon>
    </lineage>
</organism>
<sequence length="319" mass="37626">MIGNLGNETNNRLESLNASKNFIKKPHFAINCTEWEKQYSNYLTIAAFKYVKIELDHHEHITFWDKNNIENQVDKLNINEKYFMKCKSLEITTTYNSCECRHWLSLYLPCRHIFAVRRHYDLSLFSEELCAVRWSKNYYKLTQRAFRKTNDGIDVKETIVSQVCCEKKFNLFESQKQLNYILNDLIHTVSLSCGEYFTKKIKVLEDVNKCFKSGFDIDIKEVDSRIEADYLQLPNISNIYQSSTLWLPENWNFKLESLKKIDFFWRKLSEVIVTQSSVVLMKPARKNVNDSEQLIKLDSNCKVAEVNSPAKVNSIYPKK</sequence>
<dbReference type="PROSITE" id="PS50966">
    <property type="entry name" value="ZF_SWIM"/>
    <property type="match status" value="1"/>
</dbReference>
<dbReference type="OrthoDB" id="124789at2759"/>